<evidence type="ECO:0000313" key="2">
    <source>
        <dbReference type="Proteomes" id="UP000248423"/>
    </source>
</evidence>
<sequence length="175" mass="19452">MALDRRSLAWTGERALVERIFRSMDVRGFKLGMRKVTRVEVVDFISQTTDIGPLGSTGMLPDCRLGSWFLEKPDVSAADWRDVETLGIGGLCGAAGYQTEDSGDQVYRYGIWQFACLDTSTDFKEISSSLFSVWIVSIHILRCSGKSIQVMIVALELFETRPYPGSEDALIVAAR</sequence>
<name>A0A319EY83_ASPSB</name>
<dbReference type="VEuPathDB" id="FungiDB:BO78DRAFT_469319"/>
<accession>A0A319EY83</accession>
<dbReference type="Proteomes" id="UP000248423">
    <property type="component" value="Unassembled WGS sequence"/>
</dbReference>
<evidence type="ECO:0000313" key="1">
    <source>
        <dbReference type="EMBL" id="PYI07279.1"/>
    </source>
</evidence>
<keyword evidence="2" id="KW-1185">Reference proteome</keyword>
<dbReference type="AlphaFoldDB" id="A0A319EY83"/>
<dbReference type="EMBL" id="KZ826343">
    <property type="protein sequence ID" value="PYI07279.1"/>
    <property type="molecule type" value="Genomic_DNA"/>
</dbReference>
<reference evidence="1 2" key="1">
    <citation type="submission" date="2018-02" db="EMBL/GenBank/DDBJ databases">
        <title>The genomes of Aspergillus section Nigri reveals drivers in fungal speciation.</title>
        <authorList>
            <consortium name="DOE Joint Genome Institute"/>
            <person name="Vesth T.C."/>
            <person name="Nybo J."/>
            <person name="Theobald S."/>
            <person name="Brandl J."/>
            <person name="Frisvad J.C."/>
            <person name="Nielsen K.F."/>
            <person name="Lyhne E.K."/>
            <person name="Kogle M.E."/>
            <person name="Kuo A."/>
            <person name="Riley R."/>
            <person name="Clum A."/>
            <person name="Nolan M."/>
            <person name="Lipzen A."/>
            <person name="Salamov A."/>
            <person name="Henrissat B."/>
            <person name="Wiebenga A."/>
            <person name="De vries R.P."/>
            <person name="Grigoriev I.V."/>
            <person name="Mortensen U.H."/>
            <person name="Andersen M.R."/>
            <person name="Baker S.E."/>
        </authorList>
    </citation>
    <scope>NUCLEOTIDE SEQUENCE [LARGE SCALE GENOMIC DNA]</scope>
    <source>
        <strain evidence="1 2">CBS 121057</strain>
    </source>
</reference>
<organism evidence="1 2">
    <name type="scientific">Aspergillus sclerotiicarbonarius (strain CBS 121057 / IBT 28362)</name>
    <dbReference type="NCBI Taxonomy" id="1448318"/>
    <lineage>
        <taxon>Eukaryota</taxon>
        <taxon>Fungi</taxon>
        <taxon>Dikarya</taxon>
        <taxon>Ascomycota</taxon>
        <taxon>Pezizomycotina</taxon>
        <taxon>Eurotiomycetes</taxon>
        <taxon>Eurotiomycetidae</taxon>
        <taxon>Eurotiales</taxon>
        <taxon>Aspergillaceae</taxon>
        <taxon>Aspergillus</taxon>
        <taxon>Aspergillus subgen. Circumdati</taxon>
    </lineage>
</organism>
<proteinExistence type="predicted"/>
<gene>
    <name evidence="1" type="ORF">BO78DRAFT_469319</name>
</gene>
<protein>
    <submittedName>
        <fullName evidence="1">Uncharacterized protein</fullName>
    </submittedName>
</protein>